<feature type="region of interest" description="Disordered" evidence="1">
    <location>
        <begin position="149"/>
        <end position="184"/>
    </location>
</feature>
<dbReference type="OrthoDB" id="5407894at2759"/>
<sequence length="539" mass="58429">MIGSLSLNSTPTPSKELRDLSLPAAVGADIPNDMTPTSSAVARRSLRLPSFEALGIAAPHPDRKWNNSGDFSLVGAGPLSNAGDPLHILSPRIEASARRYSLSHPEDAPTQACESNRKQISHYVTTFTPPEDAKLPKWPPGAYANVKTAAMESPAQSDQEHTTPNMAAPGSSEAPAGPQGLSEQLSNLSIPDRSWLDGDHTVDNIDFASAELNPLKVLSHALPSPSVTGHAFPRIINRILEQLAPKPTTWVNVFHAVPGRFNLVDLPTSPPTTPGNPNEGEDYFTTKVFDSAVPVSDYASEAVPIPRSPRPAVPPGSINVAIVERYIPPPSPTEVSRLFDQTGRSILSDRLVELSPNNGLLFFVYPTKTGGKTFVTEYLGPVLEPLLRSMSIINELSSDLGSSLHHMAAADHMTSYAELAASVEHFCRQLSTSSNALSRFHPDRKTSYSIIYSSKEEVAISREDWSANWWIKQEKPRVRQIVGKYFRLSHKMPADAEEVIPTAMIQEILDGVASKSQPNARPRGGIEVGVFVIKKSTAV</sequence>
<proteinExistence type="predicted"/>
<feature type="compositionally biased region" description="Polar residues" evidence="1">
    <location>
        <begin position="154"/>
        <end position="165"/>
    </location>
</feature>
<evidence type="ECO:0000256" key="1">
    <source>
        <dbReference type="SAM" id="MobiDB-lite"/>
    </source>
</evidence>
<feature type="compositionally biased region" description="Low complexity" evidence="1">
    <location>
        <begin position="167"/>
        <end position="178"/>
    </location>
</feature>
<feature type="region of interest" description="Disordered" evidence="1">
    <location>
        <begin position="1"/>
        <end position="20"/>
    </location>
</feature>
<dbReference type="AlphaFoldDB" id="A0A9P4IAL0"/>
<feature type="compositionally biased region" description="Polar residues" evidence="1">
    <location>
        <begin position="1"/>
        <end position="13"/>
    </location>
</feature>
<keyword evidence="3" id="KW-1185">Reference proteome</keyword>
<evidence type="ECO:0000313" key="2">
    <source>
        <dbReference type="EMBL" id="KAF2095745.1"/>
    </source>
</evidence>
<comment type="caution">
    <text evidence="2">The sequence shown here is derived from an EMBL/GenBank/DDBJ whole genome shotgun (WGS) entry which is preliminary data.</text>
</comment>
<evidence type="ECO:0000313" key="3">
    <source>
        <dbReference type="Proteomes" id="UP000799772"/>
    </source>
</evidence>
<protein>
    <submittedName>
        <fullName evidence="2">Uncharacterized protein</fullName>
    </submittedName>
</protein>
<gene>
    <name evidence="2" type="ORF">NA57DRAFT_44139</name>
</gene>
<organism evidence="2 3">
    <name type="scientific">Rhizodiscina lignyota</name>
    <dbReference type="NCBI Taxonomy" id="1504668"/>
    <lineage>
        <taxon>Eukaryota</taxon>
        <taxon>Fungi</taxon>
        <taxon>Dikarya</taxon>
        <taxon>Ascomycota</taxon>
        <taxon>Pezizomycotina</taxon>
        <taxon>Dothideomycetes</taxon>
        <taxon>Pleosporomycetidae</taxon>
        <taxon>Aulographales</taxon>
        <taxon>Rhizodiscinaceae</taxon>
        <taxon>Rhizodiscina</taxon>
    </lineage>
</organism>
<dbReference type="EMBL" id="ML978131">
    <property type="protein sequence ID" value="KAF2095745.1"/>
    <property type="molecule type" value="Genomic_DNA"/>
</dbReference>
<accession>A0A9P4IAL0</accession>
<dbReference type="Proteomes" id="UP000799772">
    <property type="component" value="Unassembled WGS sequence"/>
</dbReference>
<name>A0A9P4IAL0_9PEZI</name>
<reference evidence="2" key="1">
    <citation type="journal article" date="2020" name="Stud. Mycol.">
        <title>101 Dothideomycetes genomes: a test case for predicting lifestyles and emergence of pathogens.</title>
        <authorList>
            <person name="Haridas S."/>
            <person name="Albert R."/>
            <person name="Binder M."/>
            <person name="Bloem J."/>
            <person name="Labutti K."/>
            <person name="Salamov A."/>
            <person name="Andreopoulos B."/>
            <person name="Baker S."/>
            <person name="Barry K."/>
            <person name="Bills G."/>
            <person name="Bluhm B."/>
            <person name="Cannon C."/>
            <person name="Castanera R."/>
            <person name="Culley D."/>
            <person name="Daum C."/>
            <person name="Ezra D."/>
            <person name="Gonzalez J."/>
            <person name="Henrissat B."/>
            <person name="Kuo A."/>
            <person name="Liang C."/>
            <person name="Lipzen A."/>
            <person name="Lutzoni F."/>
            <person name="Magnuson J."/>
            <person name="Mondo S."/>
            <person name="Nolan M."/>
            <person name="Ohm R."/>
            <person name="Pangilinan J."/>
            <person name="Park H.-J."/>
            <person name="Ramirez L."/>
            <person name="Alfaro M."/>
            <person name="Sun H."/>
            <person name="Tritt A."/>
            <person name="Yoshinaga Y."/>
            <person name="Zwiers L.-H."/>
            <person name="Turgeon B."/>
            <person name="Goodwin S."/>
            <person name="Spatafora J."/>
            <person name="Crous P."/>
            <person name="Grigoriev I."/>
        </authorList>
    </citation>
    <scope>NUCLEOTIDE SEQUENCE</scope>
    <source>
        <strain evidence="2">CBS 133067</strain>
    </source>
</reference>